<gene>
    <name evidence="1" type="ORF">NIES2119_28170</name>
</gene>
<dbReference type="EMBL" id="MRCE01000047">
    <property type="protein sequence ID" value="OKH31724.1"/>
    <property type="molecule type" value="Genomic_DNA"/>
</dbReference>
<name>A0A1U7I636_9CYAN</name>
<evidence type="ECO:0000313" key="2">
    <source>
        <dbReference type="Proteomes" id="UP000185860"/>
    </source>
</evidence>
<evidence type="ECO:0000313" key="1">
    <source>
        <dbReference type="EMBL" id="OKH31724.1"/>
    </source>
</evidence>
<dbReference type="Proteomes" id="UP000185860">
    <property type="component" value="Unassembled WGS sequence"/>
</dbReference>
<accession>A0A1U7I636</accession>
<protein>
    <submittedName>
        <fullName evidence="1">Uncharacterized protein</fullName>
    </submittedName>
</protein>
<organism evidence="1 2">
    <name type="scientific">[Phormidium ambiguum] IAM M-71</name>
    <dbReference type="NCBI Taxonomy" id="454136"/>
    <lineage>
        <taxon>Bacteria</taxon>
        <taxon>Bacillati</taxon>
        <taxon>Cyanobacteriota</taxon>
        <taxon>Cyanophyceae</taxon>
        <taxon>Oscillatoriophycideae</taxon>
        <taxon>Aerosakkonematales</taxon>
        <taxon>Aerosakkonemataceae</taxon>
        <taxon>Floridanema</taxon>
    </lineage>
</organism>
<comment type="caution">
    <text evidence="1">The sequence shown here is derived from an EMBL/GenBank/DDBJ whole genome shotgun (WGS) entry which is preliminary data.</text>
</comment>
<proteinExistence type="predicted"/>
<dbReference type="AlphaFoldDB" id="A0A1U7I636"/>
<sequence length="62" mass="7045">MYLSEVSSTAVSQACLAILDFKFWILDLSCDRKWRGINLKSKNSEFSSPLPKVGRFSGKFKI</sequence>
<reference evidence="1 2" key="1">
    <citation type="submission" date="2016-11" db="EMBL/GenBank/DDBJ databases">
        <title>Draft Genome Sequences of Nine Cyanobacterial Strains from Diverse Habitats.</title>
        <authorList>
            <person name="Zhu T."/>
            <person name="Hou S."/>
            <person name="Lu X."/>
            <person name="Hess W.R."/>
        </authorList>
    </citation>
    <scope>NUCLEOTIDE SEQUENCE [LARGE SCALE GENOMIC DNA]</scope>
    <source>
        <strain evidence="1 2">IAM M-71</strain>
    </source>
</reference>